<feature type="region of interest" description="Disordered" evidence="1">
    <location>
        <begin position="1"/>
        <end position="50"/>
    </location>
</feature>
<organism evidence="2 3">
    <name type="scientific">Actinomadura namibiensis</name>
    <dbReference type="NCBI Taxonomy" id="182080"/>
    <lineage>
        <taxon>Bacteria</taxon>
        <taxon>Bacillati</taxon>
        <taxon>Actinomycetota</taxon>
        <taxon>Actinomycetes</taxon>
        <taxon>Streptosporangiales</taxon>
        <taxon>Thermomonosporaceae</taxon>
        <taxon>Actinomadura</taxon>
    </lineage>
</organism>
<accession>A0A7W3LMX5</accession>
<dbReference type="RefSeq" id="WP_157419555.1">
    <property type="nucleotide sequence ID" value="NZ_BAAALP010000009.1"/>
</dbReference>
<comment type="caution">
    <text evidence="2">The sequence shown here is derived from an EMBL/GenBank/DDBJ whole genome shotgun (WGS) entry which is preliminary data.</text>
</comment>
<keyword evidence="3" id="KW-1185">Reference proteome</keyword>
<evidence type="ECO:0000256" key="1">
    <source>
        <dbReference type="SAM" id="MobiDB-lite"/>
    </source>
</evidence>
<dbReference type="AlphaFoldDB" id="A0A7W3LMX5"/>
<protein>
    <submittedName>
        <fullName evidence="2">Uncharacterized protein</fullName>
    </submittedName>
</protein>
<proteinExistence type="predicted"/>
<feature type="compositionally biased region" description="Low complexity" evidence="1">
    <location>
        <begin position="30"/>
        <end position="50"/>
    </location>
</feature>
<reference evidence="2 3" key="1">
    <citation type="submission" date="2020-08" db="EMBL/GenBank/DDBJ databases">
        <title>Genomic Encyclopedia of Type Strains, Phase IV (KMG-IV): sequencing the most valuable type-strain genomes for metagenomic binning, comparative biology and taxonomic classification.</title>
        <authorList>
            <person name="Goeker M."/>
        </authorList>
    </citation>
    <scope>NUCLEOTIDE SEQUENCE [LARGE SCALE GENOMIC DNA]</scope>
    <source>
        <strain evidence="2 3">DSM 44197</strain>
    </source>
</reference>
<dbReference type="EMBL" id="JACJIA010000003">
    <property type="protein sequence ID" value="MBA8951079.1"/>
    <property type="molecule type" value="Genomic_DNA"/>
</dbReference>
<evidence type="ECO:0000313" key="3">
    <source>
        <dbReference type="Proteomes" id="UP000572680"/>
    </source>
</evidence>
<sequence length="50" mass="5342">MSTPLANPRRTRLVAWPSKQGAEEQKHEQATTTAADSSSTTATEQATAAR</sequence>
<gene>
    <name evidence="2" type="ORF">HNR61_002710</name>
</gene>
<name>A0A7W3LMX5_ACTNM</name>
<evidence type="ECO:0000313" key="2">
    <source>
        <dbReference type="EMBL" id="MBA8951079.1"/>
    </source>
</evidence>
<dbReference type="Proteomes" id="UP000572680">
    <property type="component" value="Unassembled WGS sequence"/>
</dbReference>